<gene>
    <name evidence="3" type="ORF">A0J61_05991</name>
</gene>
<dbReference type="EMBL" id="LUGH01000342">
    <property type="protein sequence ID" value="OBZ85962.1"/>
    <property type="molecule type" value="Genomic_DNA"/>
</dbReference>
<dbReference type="STRING" id="101091.A0A1C7NA07"/>
<dbReference type="AlphaFoldDB" id="A0A1C7NA07"/>
<name>A0A1C7NA07_9FUNG</name>
<feature type="chain" id="PRO_5008889567" evidence="2">
    <location>
        <begin position="20"/>
        <end position="303"/>
    </location>
</feature>
<sequence length="303" mass="34085">MYLNQFIWLSSLWIPYAYALELGDLCDPTPIYSTSWQYDDSCNNVYLFCDASRNNTCHHVACSNSDYIQGWNEMLYKSPNRCNDQMYCPDNGSRCTPLISLGGHCEPQRDDECTGKNAICLNSTCFIKGSPLGGNCGSDRTDYVSYDAKGFSVQQTIIRDNCTEGTWCNEATNSCIASLPLGASCWQDRECLSETCSDEGKCINGPDAFHTIAGWLWTLLGCAVLVFVLGILSILWLLHRYQSRKEHEKILKFFGDNDEFFKRYNNNSAAELCSNRASVVYLTTPDYNESTALTTKAKSSFMK</sequence>
<keyword evidence="2" id="KW-0732">Signal</keyword>
<evidence type="ECO:0000313" key="4">
    <source>
        <dbReference type="Proteomes" id="UP000093000"/>
    </source>
</evidence>
<accession>A0A1C7NA07</accession>
<evidence type="ECO:0000313" key="3">
    <source>
        <dbReference type="EMBL" id="OBZ85962.1"/>
    </source>
</evidence>
<keyword evidence="1" id="KW-1133">Transmembrane helix</keyword>
<organism evidence="3 4">
    <name type="scientific">Choanephora cucurbitarum</name>
    <dbReference type="NCBI Taxonomy" id="101091"/>
    <lineage>
        <taxon>Eukaryota</taxon>
        <taxon>Fungi</taxon>
        <taxon>Fungi incertae sedis</taxon>
        <taxon>Mucoromycota</taxon>
        <taxon>Mucoromycotina</taxon>
        <taxon>Mucoromycetes</taxon>
        <taxon>Mucorales</taxon>
        <taxon>Mucorineae</taxon>
        <taxon>Choanephoraceae</taxon>
        <taxon>Choanephoroideae</taxon>
        <taxon>Choanephora</taxon>
    </lineage>
</organism>
<reference evidence="3 4" key="1">
    <citation type="submission" date="2016-03" db="EMBL/GenBank/DDBJ databases">
        <title>Choanephora cucurbitarum.</title>
        <authorList>
            <person name="Min B."/>
            <person name="Park H."/>
            <person name="Park J.-H."/>
            <person name="Shin H.-D."/>
            <person name="Choi I.-G."/>
        </authorList>
    </citation>
    <scope>NUCLEOTIDE SEQUENCE [LARGE SCALE GENOMIC DNA]</scope>
    <source>
        <strain evidence="3 4">KUS-F28377</strain>
    </source>
</reference>
<evidence type="ECO:0000256" key="1">
    <source>
        <dbReference type="SAM" id="Phobius"/>
    </source>
</evidence>
<dbReference type="Proteomes" id="UP000093000">
    <property type="component" value="Unassembled WGS sequence"/>
</dbReference>
<keyword evidence="1" id="KW-0812">Transmembrane</keyword>
<proteinExistence type="predicted"/>
<evidence type="ECO:0000256" key="2">
    <source>
        <dbReference type="SAM" id="SignalP"/>
    </source>
</evidence>
<comment type="caution">
    <text evidence="3">The sequence shown here is derived from an EMBL/GenBank/DDBJ whole genome shotgun (WGS) entry which is preliminary data.</text>
</comment>
<feature type="signal peptide" evidence="2">
    <location>
        <begin position="1"/>
        <end position="19"/>
    </location>
</feature>
<keyword evidence="1" id="KW-0472">Membrane</keyword>
<feature type="transmembrane region" description="Helical" evidence="1">
    <location>
        <begin position="215"/>
        <end position="238"/>
    </location>
</feature>
<keyword evidence="4" id="KW-1185">Reference proteome</keyword>
<dbReference type="OrthoDB" id="195231at2759"/>
<protein>
    <submittedName>
        <fullName evidence="3">Uncharacterized protein</fullName>
    </submittedName>
</protein>
<dbReference type="InParanoid" id="A0A1C7NA07"/>